<dbReference type="InterPro" id="IPR058647">
    <property type="entry name" value="BSH_CzcB-like"/>
</dbReference>
<feature type="non-terminal residue" evidence="6">
    <location>
        <position position="364"/>
    </location>
</feature>
<dbReference type="OrthoDB" id="5141338at2"/>
<evidence type="ECO:0000313" key="7">
    <source>
        <dbReference type="Proteomes" id="UP000305282"/>
    </source>
</evidence>
<accession>A0A4S5B3Q3</accession>
<feature type="domain" description="CzcB-like C-terminal circularly permuted SH3-like" evidence="5">
    <location>
        <begin position="302"/>
        <end position="355"/>
    </location>
</feature>
<evidence type="ECO:0000256" key="2">
    <source>
        <dbReference type="ARBA" id="ARBA00023054"/>
    </source>
</evidence>
<comment type="caution">
    <text evidence="6">The sequence shown here is derived from an EMBL/GenBank/DDBJ whole genome shotgun (WGS) entry which is preliminary data.</text>
</comment>
<dbReference type="PANTHER" id="PTHR32347">
    <property type="entry name" value="EFFLUX SYSTEM COMPONENT YKNX-RELATED"/>
    <property type="match status" value="1"/>
</dbReference>
<dbReference type="SUPFAM" id="SSF111369">
    <property type="entry name" value="HlyD-like secretion proteins"/>
    <property type="match status" value="1"/>
</dbReference>
<proteinExistence type="predicted"/>
<feature type="non-terminal residue" evidence="6">
    <location>
        <position position="1"/>
    </location>
</feature>
<feature type="region of interest" description="Disordered" evidence="3">
    <location>
        <begin position="150"/>
        <end position="177"/>
    </location>
</feature>
<gene>
    <name evidence="6" type="ORF">E7Y31_23115</name>
</gene>
<dbReference type="Pfam" id="PF25975">
    <property type="entry name" value="CzcB_C"/>
    <property type="match status" value="1"/>
</dbReference>
<evidence type="ECO:0000256" key="3">
    <source>
        <dbReference type="SAM" id="MobiDB-lite"/>
    </source>
</evidence>
<keyword evidence="7" id="KW-1185">Reference proteome</keyword>
<dbReference type="Gene3D" id="2.40.50.100">
    <property type="match status" value="1"/>
</dbReference>
<dbReference type="InterPro" id="IPR050465">
    <property type="entry name" value="UPF0194_transport"/>
</dbReference>
<organism evidence="6 7">
    <name type="scientific">Candidatus Frankia alpina</name>
    <dbReference type="NCBI Taxonomy" id="2699483"/>
    <lineage>
        <taxon>Bacteria</taxon>
        <taxon>Bacillati</taxon>
        <taxon>Actinomycetota</taxon>
        <taxon>Actinomycetes</taxon>
        <taxon>Frankiales</taxon>
        <taxon>Frankiaceae</taxon>
        <taxon>Frankia</taxon>
    </lineage>
</organism>
<reference evidence="6 7" key="1">
    <citation type="submission" date="2019-04" db="EMBL/GenBank/DDBJ databases">
        <title>Draft genome sequences for three unisolated Alnus-infective Frankia Sp+ strains, AgTrS, AiOr and AvVan, the first sequenced Frankia strains able to sporulate in-planta.</title>
        <authorList>
            <person name="Bethencourt L."/>
            <person name="Vautrin F."/>
            <person name="Taib N."/>
            <person name="Dubost A."/>
            <person name="Castro-Garcia L."/>
            <person name="Imbaud O."/>
            <person name="Abrouk D."/>
            <person name="Fournier P."/>
            <person name="Briolay J."/>
            <person name="Nguyen A."/>
            <person name="Normand P."/>
            <person name="Fernandez M.P."/>
            <person name="Brochier-Armanet C."/>
            <person name="Herrera-Belaroussi A."/>
        </authorList>
    </citation>
    <scope>NUCLEOTIDE SEQUENCE [LARGE SCALE GENOMIC DNA]</scope>
    <source>
        <strain evidence="6 7">AvVan</strain>
    </source>
</reference>
<evidence type="ECO:0000259" key="4">
    <source>
        <dbReference type="Pfam" id="PF25973"/>
    </source>
</evidence>
<keyword evidence="2" id="KW-0175">Coiled coil</keyword>
<dbReference type="GO" id="GO:0030313">
    <property type="term" value="C:cell envelope"/>
    <property type="evidence" value="ECO:0007669"/>
    <property type="project" value="UniProtKB-SubCell"/>
</dbReference>
<dbReference type="InterPro" id="IPR058649">
    <property type="entry name" value="CzcB_C"/>
</dbReference>
<protein>
    <submittedName>
        <fullName evidence="6">Biotin/lipoyl-binding protein</fullName>
    </submittedName>
</protein>
<dbReference type="EMBL" id="SSXH01001066">
    <property type="protein sequence ID" value="THJ26279.1"/>
    <property type="molecule type" value="Genomic_DNA"/>
</dbReference>
<evidence type="ECO:0000256" key="1">
    <source>
        <dbReference type="ARBA" id="ARBA00004196"/>
    </source>
</evidence>
<feature type="domain" description="CzcB-like barrel-sandwich hybrid" evidence="4">
    <location>
        <begin position="37"/>
        <end position="148"/>
    </location>
</feature>
<evidence type="ECO:0000313" key="6">
    <source>
        <dbReference type="EMBL" id="THJ26279.1"/>
    </source>
</evidence>
<feature type="compositionally biased region" description="Gly residues" evidence="3">
    <location>
        <begin position="156"/>
        <end position="172"/>
    </location>
</feature>
<dbReference type="Gene3D" id="2.40.420.20">
    <property type="match status" value="1"/>
</dbReference>
<dbReference type="RefSeq" id="WP_136449714.1">
    <property type="nucleotide sequence ID" value="NZ_SSXH01001066.1"/>
</dbReference>
<dbReference type="AlphaFoldDB" id="A0A4S5B3Q3"/>
<evidence type="ECO:0000259" key="5">
    <source>
        <dbReference type="Pfam" id="PF25975"/>
    </source>
</evidence>
<dbReference type="Proteomes" id="UP000305282">
    <property type="component" value="Unassembled WGS sequence"/>
</dbReference>
<dbReference type="PANTHER" id="PTHR32347:SF14">
    <property type="entry name" value="EFFLUX SYSTEM COMPONENT YKNX-RELATED"/>
    <property type="match status" value="1"/>
</dbReference>
<comment type="subcellular location">
    <subcellularLocation>
        <location evidence="1">Cell envelope</location>
    </subcellularLocation>
</comment>
<sequence>SGDSDTSVSARLVAAGVGQIRQTVSATGTVEPTQQANLSFAVSGEVTAVKVAVGDKVQAGQTLATIDSAALATAAAQAKATVANDQAKVTSDQTAGVTGTQLTADETTLTSAQDAAATAQRELAASAMTSPIAGTVAAVNLTVGQRLAGGSASTTGGSGSGGLGGNGGGTGSGASSSASSASGAQLVVVGTDSYLVNATVDDTAVGQLKTGDQAVITPTGTAGSTTVAARTGASSDAGTGLSGAGGSATIYGTVATIGLIATSTSGVASYPVTINITGAPSGLHPGAGADISIIVRQLSDVLTVPSQALHTSGSRTVVYQMHGGHQVSTTVTTGVTSRAQTQITSGLVAGDQVVVAVAGGSTTR</sequence>
<dbReference type="Gene3D" id="2.40.30.170">
    <property type="match status" value="1"/>
</dbReference>
<name>A0A4S5B3Q3_9ACTN</name>
<dbReference type="Pfam" id="PF25973">
    <property type="entry name" value="BSH_CzcB"/>
    <property type="match status" value="1"/>
</dbReference>